<evidence type="ECO:0000256" key="1">
    <source>
        <dbReference type="SAM" id="MobiDB-lite"/>
    </source>
</evidence>
<feature type="region of interest" description="Disordered" evidence="1">
    <location>
        <begin position="97"/>
        <end position="122"/>
    </location>
</feature>
<evidence type="ECO:0000313" key="3">
    <source>
        <dbReference type="EMBL" id="GAA1614787.1"/>
    </source>
</evidence>
<evidence type="ECO:0000256" key="2">
    <source>
        <dbReference type="SAM" id="Phobius"/>
    </source>
</evidence>
<keyword evidence="2" id="KW-0472">Membrane</keyword>
<protein>
    <submittedName>
        <fullName evidence="3">Uncharacterized protein</fullName>
    </submittedName>
</protein>
<dbReference type="Proteomes" id="UP001500064">
    <property type="component" value="Unassembled WGS sequence"/>
</dbReference>
<comment type="caution">
    <text evidence="3">The sequence shown here is derived from an EMBL/GenBank/DDBJ whole genome shotgun (WGS) entry which is preliminary data.</text>
</comment>
<accession>A0ABN2EQP4</accession>
<name>A0ABN2EQP4_9ACTN</name>
<keyword evidence="2" id="KW-1133">Transmembrane helix</keyword>
<evidence type="ECO:0000313" key="4">
    <source>
        <dbReference type="Proteomes" id="UP001500064"/>
    </source>
</evidence>
<keyword evidence="4" id="KW-1185">Reference proteome</keyword>
<feature type="compositionally biased region" description="Basic and acidic residues" evidence="1">
    <location>
        <begin position="113"/>
        <end position="122"/>
    </location>
</feature>
<reference evidence="3 4" key="1">
    <citation type="journal article" date="2019" name="Int. J. Syst. Evol. Microbiol.">
        <title>The Global Catalogue of Microorganisms (GCM) 10K type strain sequencing project: providing services to taxonomists for standard genome sequencing and annotation.</title>
        <authorList>
            <consortium name="The Broad Institute Genomics Platform"/>
            <consortium name="The Broad Institute Genome Sequencing Center for Infectious Disease"/>
            <person name="Wu L."/>
            <person name="Ma J."/>
        </authorList>
    </citation>
    <scope>NUCLEOTIDE SEQUENCE [LARGE SCALE GENOMIC DNA]</scope>
    <source>
        <strain evidence="3 4">JCM 13929</strain>
    </source>
</reference>
<organism evidence="3 4">
    <name type="scientific">Nonomuraea maheshkhaliensis</name>
    <dbReference type="NCBI Taxonomy" id="419590"/>
    <lineage>
        <taxon>Bacteria</taxon>
        <taxon>Bacillati</taxon>
        <taxon>Actinomycetota</taxon>
        <taxon>Actinomycetes</taxon>
        <taxon>Streptosporangiales</taxon>
        <taxon>Streptosporangiaceae</taxon>
        <taxon>Nonomuraea</taxon>
    </lineage>
</organism>
<proteinExistence type="predicted"/>
<feature type="transmembrane region" description="Helical" evidence="2">
    <location>
        <begin position="33"/>
        <end position="55"/>
    </location>
</feature>
<keyword evidence="2" id="KW-0812">Transmembrane</keyword>
<gene>
    <name evidence="3" type="ORF">GCM10009733_008730</name>
</gene>
<sequence>MVALLGTLGIYLVTVRQIMGRCRGVILMRWGDIALLMMLPVAVFCVVLGELLRAARRRSARRLRRPRGRRRDWQVNAAWQEWSRERALREEAARARRERRRSGEELVPEPENSAERLRRDVR</sequence>
<dbReference type="EMBL" id="BAAAMU010000004">
    <property type="protein sequence ID" value="GAA1614787.1"/>
    <property type="molecule type" value="Genomic_DNA"/>
</dbReference>